<evidence type="ECO:0000313" key="3">
    <source>
        <dbReference type="Proteomes" id="UP001162881"/>
    </source>
</evidence>
<organism evidence="2 3">
    <name type="scientific">Novosphingobium organovorum</name>
    <dbReference type="NCBI Taxonomy" id="2930092"/>
    <lineage>
        <taxon>Bacteria</taxon>
        <taxon>Pseudomonadati</taxon>
        <taxon>Pseudomonadota</taxon>
        <taxon>Alphaproteobacteria</taxon>
        <taxon>Sphingomonadales</taxon>
        <taxon>Sphingomonadaceae</taxon>
        <taxon>Novosphingobium</taxon>
    </lineage>
</organism>
<dbReference type="InterPro" id="IPR002048">
    <property type="entry name" value="EF_hand_dom"/>
</dbReference>
<dbReference type="Gene3D" id="1.10.238.10">
    <property type="entry name" value="EF-hand"/>
    <property type="match status" value="2"/>
</dbReference>
<name>A0ABT0BJ04_9SPHN</name>
<feature type="domain" description="EF-hand" evidence="1">
    <location>
        <begin position="127"/>
        <end position="162"/>
    </location>
</feature>
<dbReference type="CDD" id="cd00051">
    <property type="entry name" value="EFh"/>
    <property type="match status" value="1"/>
</dbReference>
<dbReference type="SMART" id="SM00054">
    <property type="entry name" value="EFh"/>
    <property type="match status" value="3"/>
</dbReference>
<accession>A0ABT0BJ04</accession>
<dbReference type="SUPFAM" id="SSF47473">
    <property type="entry name" value="EF-hand"/>
    <property type="match status" value="1"/>
</dbReference>
<reference evidence="2" key="1">
    <citation type="submission" date="2022-03" db="EMBL/GenBank/DDBJ databases">
        <title>Identification of a novel bacterium isolated from mangrove sediments.</title>
        <authorList>
            <person name="Pan X."/>
        </authorList>
    </citation>
    <scope>NUCLEOTIDE SEQUENCE</scope>
    <source>
        <strain evidence="2">B1949</strain>
    </source>
</reference>
<comment type="caution">
    <text evidence="2">The sequence shown here is derived from an EMBL/GenBank/DDBJ whole genome shotgun (WGS) entry which is preliminary data.</text>
</comment>
<dbReference type="Pfam" id="PF13202">
    <property type="entry name" value="EF-hand_5"/>
    <property type="match status" value="2"/>
</dbReference>
<dbReference type="InterPro" id="IPR018247">
    <property type="entry name" value="EF_Hand_1_Ca_BS"/>
</dbReference>
<gene>
    <name evidence="2" type="ORF">MTR62_20425</name>
</gene>
<evidence type="ECO:0000259" key="1">
    <source>
        <dbReference type="PROSITE" id="PS50222"/>
    </source>
</evidence>
<feature type="domain" description="EF-hand" evidence="1">
    <location>
        <begin position="70"/>
        <end position="105"/>
    </location>
</feature>
<dbReference type="InterPro" id="IPR011992">
    <property type="entry name" value="EF-hand-dom_pair"/>
</dbReference>
<dbReference type="PROSITE" id="PS00018">
    <property type="entry name" value="EF_HAND_1"/>
    <property type="match status" value="3"/>
</dbReference>
<dbReference type="Proteomes" id="UP001162881">
    <property type="component" value="Unassembled WGS sequence"/>
</dbReference>
<dbReference type="PROSITE" id="PS50222">
    <property type="entry name" value="EF_HAND_2"/>
    <property type="match status" value="2"/>
</dbReference>
<dbReference type="EMBL" id="JALHLF010000199">
    <property type="protein sequence ID" value="MCJ2185031.1"/>
    <property type="molecule type" value="Genomic_DNA"/>
</dbReference>
<proteinExistence type="predicted"/>
<protein>
    <submittedName>
        <fullName evidence="2">EF-hand domain-containing protein</fullName>
    </submittedName>
</protein>
<evidence type="ECO:0000313" key="2">
    <source>
        <dbReference type="EMBL" id="MCJ2185031.1"/>
    </source>
</evidence>
<sequence length="188" mass="20523">MGSPTDPPTLAHPASFFASLSKDTPFMPPFPKTPWPKAAWFAPLLLTAALSPFAALPAQAQPGASPGAFPGGEKAIERLREADTNHDGAISRAELIAARKANWQRMDRNHDGVFTRDDLPAIVQARWDGDRLQELRRVFDANHDGKLSYKEFVEGPTLGFDMADANHDGRVTQAELEALRAAIKARRG</sequence>
<keyword evidence="3" id="KW-1185">Reference proteome</keyword>
<dbReference type="Pfam" id="PF13499">
    <property type="entry name" value="EF-hand_7"/>
    <property type="match status" value="1"/>
</dbReference>